<evidence type="ECO:0000256" key="4">
    <source>
        <dbReference type="ARBA" id="ARBA00022475"/>
    </source>
</evidence>
<feature type="transmembrane region" description="Helical" evidence="9">
    <location>
        <begin position="20"/>
        <end position="39"/>
    </location>
</feature>
<proteinExistence type="inferred from homology"/>
<comment type="similarity">
    <text evidence="2 9">Belongs to the FliQ/MopD/SpaQ family.</text>
</comment>
<evidence type="ECO:0000256" key="1">
    <source>
        <dbReference type="ARBA" id="ARBA00004651"/>
    </source>
</evidence>
<dbReference type="PANTHER" id="PTHR34040">
    <property type="entry name" value="FLAGELLAR BIOSYNTHETIC PROTEIN FLIQ"/>
    <property type="match status" value="1"/>
</dbReference>
<protein>
    <recommendedName>
        <fullName evidence="3 9">Flagellar biosynthetic protein FliQ</fullName>
    </recommendedName>
</protein>
<dbReference type="RefSeq" id="WP_139445474.1">
    <property type="nucleotide sequence ID" value="NZ_VDMB01000001.1"/>
</dbReference>
<keyword evidence="5 9" id="KW-0812">Transmembrane</keyword>
<evidence type="ECO:0000313" key="11">
    <source>
        <dbReference type="Proteomes" id="UP000321899"/>
    </source>
</evidence>
<evidence type="ECO:0000256" key="7">
    <source>
        <dbReference type="ARBA" id="ARBA00023136"/>
    </source>
</evidence>
<feature type="transmembrane region" description="Helical" evidence="9">
    <location>
        <begin position="51"/>
        <end position="70"/>
    </location>
</feature>
<dbReference type="PIRSF" id="PIRSF004669">
    <property type="entry name" value="FliQ"/>
    <property type="match status" value="1"/>
</dbReference>
<keyword evidence="7 9" id="KW-0472">Membrane</keyword>
<organism evidence="10 11">
    <name type="scientific">Desulfobotulus mexicanus</name>
    <dbReference type="NCBI Taxonomy" id="2586642"/>
    <lineage>
        <taxon>Bacteria</taxon>
        <taxon>Pseudomonadati</taxon>
        <taxon>Thermodesulfobacteriota</taxon>
        <taxon>Desulfobacteria</taxon>
        <taxon>Desulfobacterales</taxon>
        <taxon>Desulfobacteraceae</taxon>
        <taxon>Desulfobotulus</taxon>
    </lineage>
</organism>
<keyword evidence="8 9" id="KW-0975">Bacterial flagellum</keyword>
<evidence type="ECO:0000256" key="5">
    <source>
        <dbReference type="ARBA" id="ARBA00022692"/>
    </source>
</evidence>
<name>A0A5Q4VHE7_9BACT</name>
<dbReference type="EMBL" id="VDMB01000001">
    <property type="protein sequence ID" value="TYT76266.1"/>
    <property type="molecule type" value="Genomic_DNA"/>
</dbReference>
<keyword evidence="10" id="KW-0282">Flagellum</keyword>
<evidence type="ECO:0000256" key="8">
    <source>
        <dbReference type="ARBA" id="ARBA00023143"/>
    </source>
</evidence>
<reference evidence="10 11" key="1">
    <citation type="submission" date="2019-06" db="EMBL/GenBank/DDBJ databases">
        <title>Desulfobotulus mexicanus sp. nov., a novel sulfate-reducing bacterium isolated from the sediment of an alkaline crater lake in Mexico.</title>
        <authorList>
            <person name="Hirschler-Rea A."/>
        </authorList>
    </citation>
    <scope>NUCLEOTIDE SEQUENCE [LARGE SCALE GENOMIC DNA]</scope>
    <source>
        <strain evidence="10 11">PAR22N</strain>
    </source>
</reference>
<dbReference type="GO" id="GO:0005886">
    <property type="term" value="C:plasma membrane"/>
    <property type="evidence" value="ECO:0007669"/>
    <property type="project" value="UniProtKB-SubCell"/>
</dbReference>
<keyword evidence="10" id="KW-0966">Cell projection</keyword>
<comment type="function">
    <text evidence="9">Role in flagellar biosynthesis.</text>
</comment>
<dbReference type="AlphaFoldDB" id="A0A5Q4VHE7"/>
<keyword evidence="10" id="KW-0969">Cilium</keyword>
<accession>A0A5Q4VHE7</accession>
<comment type="subcellular location">
    <subcellularLocation>
        <location evidence="1 9">Cell membrane</location>
        <topology evidence="1">Multi-pass membrane protein</topology>
    </subcellularLocation>
    <subcellularLocation>
        <location evidence="9">Bacterial flagellum basal body</location>
    </subcellularLocation>
</comment>
<dbReference type="InterPro" id="IPR002191">
    <property type="entry name" value="Bac_export_3"/>
</dbReference>
<dbReference type="InterPro" id="IPR006305">
    <property type="entry name" value="FliQ"/>
</dbReference>
<dbReference type="Pfam" id="PF01313">
    <property type="entry name" value="Bac_export_3"/>
    <property type="match status" value="1"/>
</dbReference>
<keyword evidence="4 9" id="KW-1003">Cell membrane</keyword>
<dbReference type="GO" id="GO:0044780">
    <property type="term" value="P:bacterial-type flagellum assembly"/>
    <property type="evidence" value="ECO:0007669"/>
    <property type="project" value="InterPro"/>
</dbReference>
<gene>
    <name evidence="9 10" type="primary">fliQ</name>
    <name evidence="10" type="ORF">FIM25_01560</name>
</gene>
<keyword evidence="6 9" id="KW-1133">Transmembrane helix</keyword>
<dbReference type="GO" id="GO:0009306">
    <property type="term" value="P:protein secretion"/>
    <property type="evidence" value="ECO:0007669"/>
    <property type="project" value="InterPro"/>
</dbReference>
<dbReference type="NCBIfam" id="TIGR01402">
    <property type="entry name" value="fliQ"/>
    <property type="match status" value="1"/>
</dbReference>
<keyword evidence="11" id="KW-1185">Reference proteome</keyword>
<dbReference type="PRINTS" id="PR00952">
    <property type="entry name" value="TYPE3IMQPROT"/>
</dbReference>
<evidence type="ECO:0000256" key="9">
    <source>
        <dbReference type="RuleBase" id="RU364090"/>
    </source>
</evidence>
<evidence type="ECO:0000256" key="2">
    <source>
        <dbReference type="ARBA" id="ARBA00006156"/>
    </source>
</evidence>
<dbReference type="GO" id="GO:0009425">
    <property type="term" value="C:bacterial-type flagellum basal body"/>
    <property type="evidence" value="ECO:0007669"/>
    <property type="project" value="UniProtKB-SubCell"/>
</dbReference>
<dbReference type="PANTHER" id="PTHR34040:SF2">
    <property type="entry name" value="FLAGELLAR BIOSYNTHETIC PROTEIN FLIQ"/>
    <property type="match status" value="1"/>
</dbReference>
<dbReference type="Proteomes" id="UP000321899">
    <property type="component" value="Unassembled WGS sequence"/>
</dbReference>
<evidence type="ECO:0000313" key="10">
    <source>
        <dbReference type="EMBL" id="TYT76266.1"/>
    </source>
</evidence>
<evidence type="ECO:0000256" key="6">
    <source>
        <dbReference type="ARBA" id="ARBA00022989"/>
    </source>
</evidence>
<sequence>MTPEFVVSFGQEAVWLTLQIAAPLLLIGLGVGLMVSIFQAVTSIQEMTLSFVPKILAVFFALIFFAPWMLEKMTSYTARVIENIPMYIR</sequence>
<comment type="caution">
    <text evidence="10">The sequence shown here is derived from an EMBL/GenBank/DDBJ whole genome shotgun (WGS) entry which is preliminary data.</text>
</comment>
<evidence type="ECO:0000256" key="3">
    <source>
        <dbReference type="ARBA" id="ARBA00021718"/>
    </source>
</evidence>